<keyword evidence="1" id="KW-0808">Transferase</keyword>
<evidence type="ECO:0000259" key="2">
    <source>
        <dbReference type="Pfam" id="PF13847"/>
    </source>
</evidence>
<accession>A0A931B1J3</accession>
<feature type="domain" description="Methyltransferase" evidence="2">
    <location>
        <begin position="42"/>
        <end position="150"/>
    </location>
</feature>
<dbReference type="InterPro" id="IPR029063">
    <property type="entry name" value="SAM-dependent_MTases_sf"/>
</dbReference>
<dbReference type="PANTHER" id="PTHR43861">
    <property type="entry name" value="TRANS-ACONITATE 2-METHYLTRANSFERASE-RELATED"/>
    <property type="match status" value="1"/>
</dbReference>
<dbReference type="SUPFAM" id="SSF53335">
    <property type="entry name" value="S-adenosyl-L-methionine-dependent methyltransferases"/>
    <property type="match status" value="1"/>
</dbReference>
<dbReference type="GO" id="GO:0032259">
    <property type="term" value="P:methylation"/>
    <property type="evidence" value="ECO:0007669"/>
    <property type="project" value="UniProtKB-KW"/>
</dbReference>
<dbReference type="GO" id="GO:0017000">
    <property type="term" value="P:antibiotic biosynthetic process"/>
    <property type="evidence" value="ECO:0007669"/>
    <property type="project" value="UniProtKB-ARBA"/>
</dbReference>
<dbReference type="Proteomes" id="UP000657385">
    <property type="component" value="Unassembled WGS sequence"/>
</dbReference>
<organism evidence="3 4">
    <name type="scientific">Streptacidiphilus fuscans</name>
    <dbReference type="NCBI Taxonomy" id="2789292"/>
    <lineage>
        <taxon>Bacteria</taxon>
        <taxon>Bacillati</taxon>
        <taxon>Actinomycetota</taxon>
        <taxon>Actinomycetes</taxon>
        <taxon>Kitasatosporales</taxon>
        <taxon>Streptomycetaceae</taxon>
        <taxon>Streptacidiphilus</taxon>
    </lineage>
</organism>
<dbReference type="InterPro" id="IPR025714">
    <property type="entry name" value="Methyltranfer_dom"/>
</dbReference>
<evidence type="ECO:0000313" key="3">
    <source>
        <dbReference type="EMBL" id="MBF9068591.1"/>
    </source>
</evidence>
<keyword evidence="4" id="KW-1185">Reference proteome</keyword>
<dbReference type="Pfam" id="PF13847">
    <property type="entry name" value="Methyltransf_31"/>
    <property type="match status" value="1"/>
</dbReference>
<dbReference type="CDD" id="cd02440">
    <property type="entry name" value="AdoMet_MTases"/>
    <property type="match status" value="1"/>
</dbReference>
<dbReference type="PANTHER" id="PTHR43861:SF3">
    <property type="entry name" value="PUTATIVE (AFU_ORTHOLOGUE AFUA_2G14390)-RELATED"/>
    <property type="match status" value="1"/>
</dbReference>
<proteinExistence type="predicted"/>
<sequence length="270" mass="29310">MLGWHQYLTTGQEAELERIRLESTVWEPAGRRLLELIGDGRGRRALDVGCGSLGWLRLLSDWTGESGAVLGADADRRRLEHAAGLVEEESLVNVRLIVDDPFASELEPRGFDLVHARLALASLGRAEEQLAGLLGLVAPGGVLVLEEPDTCSWRFNAPTPAPAAERLIGLVREAAAATGGDLDAGRQLPALFRRLGLTPHLRTEVLALEPGHPYLRSPLQLAETLRPRLLASVDEEALDALIAAATGELADPERWGTSFTMVQCWARVCR</sequence>
<reference evidence="3" key="1">
    <citation type="submission" date="2020-11" db="EMBL/GenBank/DDBJ databases">
        <title>Isolation and identification of active actinomycetes.</title>
        <authorList>
            <person name="Yu B."/>
        </authorList>
    </citation>
    <scope>NUCLEOTIDE SEQUENCE</scope>
    <source>
        <strain evidence="3">NEAU-YB345</strain>
    </source>
</reference>
<comment type="caution">
    <text evidence="3">The sequence shown here is derived from an EMBL/GenBank/DDBJ whole genome shotgun (WGS) entry which is preliminary data.</text>
</comment>
<evidence type="ECO:0000313" key="4">
    <source>
        <dbReference type="Proteomes" id="UP000657385"/>
    </source>
</evidence>
<dbReference type="GO" id="GO:0008168">
    <property type="term" value="F:methyltransferase activity"/>
    <property type="evidence" value="ECO:0007669"/>
    <property type="project" value="UniProtKB-KW"/>
</dbReference>
<name>A0A931B1J3_9ACTN</name>
<dbReference type="RefSeq" id="WP_196193765.1">
    <property type="nucleotide sequence ID" value="NZ_JADPRT010000004.1"/>
</dbReference>
<gene>
    <name evidence="3" type="ORF">I2501_11165</name>
</gene>
<keyword evidence="3" id="KW-0489">Methyltransferase</keyword>
<dbReference type="AlphaFoldDB" id="A0A931B1J3"/>
<dbReference type="EMBL" id="JADPRT010000004">
    <property type="protein sequence ID" value="MBF9068591.1"/>
    <property type="molecule type" value="Genomic_DNA"/>
</dbReference>
<protein>
    <submittedName>
        <fullName evidence="3">Methyltransferase domain-containing protein</fullName>
    </submittedName>
</protein>
<dbReference type="Gene3D" id="3.40.50.150">
    <property type="entry name" value="Vaccinia Virus protein VP39"/>
    <property type="match status" value="1"/>
</dbReference>
<evidence type="ECO:0000256" key="1">
    <source>
        <dbReference type="ARBA" id="ARBA00022679"/>
    </source>
</evidence>